<accession>A0A3M7PHC2</accession>
<proteinExistence type="predicted"/>
<dbReference type="AlphaFoldDB" id="A0A3M7PHC2"/>
<evidence type="ECO:0000313" key="1">
    <source>
        <dbReference type="EMBL" id="RMZ98459.1"/>
    </source>
</evidence>
<evidence type="ECO:0000313" key="2">
    <source>
        <dbReference type="Proteomes" id="UP000276133"/>
    </source>
</evidence>
<comment type="caution">
    <text evidence="1">The sequence shown here is derived from an EMBL/GenBank/DDBJ whole genome shotgun (WGS) entry which is preliminary data.</text>
</comment>
<dbReference type="Proteomes" id="UP000276133">
    <property type="component" value="Unassembled WGS sequence"/>
</dbReference>
<organism evidence="1 2">
    <name type="scientific">Brachionus plicatilis</name>
    <name type="common">Marine rotifer</name>
    <name type="synonym">Brachionus muelleri</name>
    <dbReference type="NCBI Taxonomy" id="10195"/>
    <lineage>
        <taxon>Eukaryota</taxon>
        <taxon>Metazoa</taxon>
        <taxon>Spiralia</taxon>
        <taxon>Gnathifera</taxon>
        <taxon>Rotifera</taxon>
        <taxon>Eurotatoria</taxon>
        <taxon>Monogononta</taxon>
        <taxon>Pseudotrocha</taxon>
        <taxon>Ploima</taxon>
        <taxon>Brachionidae</taxon>
        <taxon>Brachionus</taxon>
    </lineage>
</organism>
<reference evidence="1 2" key="1">
    <citation type="journal article" date="2018" name="Sci. Rep.">
        <title>Genomic signatures of local adaptation to the degree of environmental predictability in rotifers.</title>
        <authorList>
            <person name="Franch-Gras L."/>
            <person name="Hahn C."/>
            <person name="Garcia-Roger E.M."/>
            <person name="Carmona M.J."/>
            <person name="Serra M."/>
            <person name="Gomez A."/>
        </authorList>
    </citation>
    <scope>NUCLEOTIDE SEQUENCE [LARGE SCALE GENOMIC DNA]</scope>
    <source>
        <strain evidence="1">HYR1</strain>
    </source>
</reference>
<dbReference type="EMBL" id="REGN01010772">
    <property type="protein sequence ID" value="RMZ98459.1"/>
    <property type="molecule type" value="Genomic_DNA"/>
</dbReference>
<protein>
    <submittedName>
        <fullName evidence="1">Uncharacterized protein</fullName>
    </submittedName>
</protein>
<sequence>MSIYYSMFQTFLFAIKVYSFFKFKKSKFLLLKKNRNFWKAKNSIDTIGKFCFIFCLNITDKSIKYSHLISTIFGNHSFLKI</sequence>
<keyword evidence="2" id="KW-1185">Reference proteome</keyword>
<name>A0A3M7PHC2_BRAPC</name>
<gene>
    <name evidence="1" type="ORF">BpHYR1_034355</name>
</gene>